<evidence type="ECO:0000313" key="2">
    <source>
        <dbReference type="EMBL" id="MFM9653984.1"/>
    </source>
</evidence>
<dbReference type="PANTHER" id="PTHR43013">
    <property type="entry name" value="GLUTAMYL-TRNA REDUCTASE"/>
    <property type="match status" value="1"/>
</dbReference>
<feature type="non-terminal residue" evidence="2">
    <location>
        <position position="1"/>
    </location>
</feature>
<dbReference type="PANTHER" id="PTHR43013:SF1">
    <property type="entry name" value="GLUTAMYL-TRNA REDUCTASE"/>
    <property type="match status" value="1"/>
</dbReference>
<feature type="non-terminal residue" evidence="2">
    <location>
        <position position="80"/>
    </location>
</feature>
<dbReference type="Proteomes" id="UP001631993">
    <property type="component" value="Unassembled WGS sequence"/>
</dbReference>
<dbReference type="InterPro" id="IPR015895">
    <property type="entry name" value="4pyrrol_synth_GluRdtase_N"/>
</dbReference>
<name>A0ABW9J1V4_STRGJ</name>
<dbReference type="EMBL" id="JBJVNE010000696">
    <property type="protein sequence ID" value="MFM9653984.1"/>
    <property type="molecule type" value="Genomic_DNA"/>
</dbReference>
<proteinExistence type="predicted"/>
<evidence type="ECO:0000259" key="1">
    <source>
        <dbReference type="Pfam" id="PF05201"/>
    </source>
</evidence>
<dbReference type="SUPFAM" id="SSF69742">
    <property type="entry name" value="Glutamyl tRNA-reductase catalytic, N-terminal domain"/>
    <property type="match status" value="1"/>
</dbReference>
<dbReference type="PROSITE" id="PS00747">
    <property type="entry name" value="GLUTR"/>
    <property type="match status" value="1"/>
</dbReference>
<dbReference type="Gene3D" id="3.30.460.30">
    <property type="entry name" value="Glutamyl-tRNA reductase, N-terminal domain"/>
    <property type="match status" value="1"/>
</dbReference>
<feature type="domain" description="Glutamyl-tRNA reductase N-terminal" evidence="1">
    <location>
        <begin position="5"/>
        <end position="79"/>
    </location>
</feature>
<protein>
    <recommendedName>
        <fullName evidence="1">Glutamyl-tRNA reductase N-terminal domain-containing protein</fullName>
    </recommendedName>
</protein>
<reference evidence="2 3" key="1">
    <citation type="submission" date="2024-12" db="EMBL/GenBank/DDBJ databases">
        <title>Forecasting of Potato common scab and diversities of Pathogenic streptomyces spp. in china.</title>
        <authorList>
            <person name="Handique U."/>
            <person name="Wu J."/>
        </authorList>
    </citation>
    <scope>NUCLEOTIDE SEQUENCE [LARGE SCALE GENOMIC DNA]</scope>
    <source>
        <strain evidence="2 3">ZRIMU1585</strain>
    </source>
</reference>
<organism evidence="2 3">
    <name type="scientific">Streptomyces galilaeus</name>
    <dbReference type="NCBI Taxonomy" id="33899"/>
    <lineage>
        <taxon>Bacteria</taxon>
        <taxon>Bacillati</taxon>
        <taxon>Actinomycetota</taxon>
        <taxon>Actinomycetes</taxon>
        <taxon>Kitasatosporales</taxon>
        <taxon>Streptomycetaceae</taxon>
        <taxon>Streptomyces</taxon>
    </lineage>
</organism>
<sequence>ISPTKYFEILKKYTTASEEDIKTFTFVKQGDEAMHHLFRVSSGLDSQILGDYEIIGQLKNAFSLAKTCGCADGYLEKLVN</sequence>
<keyword evidence="3" id="KW-1185">Reference proteome</keyword>
<evidence type="ECO:0000313" key="3">
    <source>
        <dbReference type="Proteomes" id="UP001631993"/>
    </source>
</evidence>
<dbReference type="InterPro" id="IPR018214">
    <property type="entry name" value="GluRdtase_CS"/>
</dbReference>
<comment type="caution">
    <text evidence="2">The sequence shown here is derived from an EMBL/GenBank/DDBJ whole genome shotgun (WGS) entry which is preliminary data.</text>
</comment>
<accession>A0ABW9J1V4</accession>
<gene>
    <name evidence="2" type="ORF">ACKI1S_49550</name>
</gene>
<dbReference type="Pfam" id="PF05201">
    <property type="entry name" value="GlutR_N"/>
    <property type="match status" value="1"/>
</dbReference>
<dbReference type="InterPro" id="IPR036343">
    <property type="entry name" value="GluRdtase_N_sf"/>
</dbReference>